<organism evidence="2 3">
    <name type="scientific">Circinella minor</name>
    <dbReference type="NCBI Taxonomy" id="1195481"/>
    <lineage>
        <taxon>Eukaryota</taxon>
        <taxon>Fungi</taxon>
        <taxon>Fungi incertae sedis</taxon>
        <taxon>Mucoromycota</taxon>
        <taxon>Mucoromycotina</taxon>
        <taxon>Mucoromycetes</taxon>
        <taxon>Mucorales</taxon>
        <taxon>Lichtheimiaceae</taxon>
        <taxon>Circinella</taxon>
    </lineage>
</organism>
<feature type="domain" description="GST C-terminal" evidence="1">
    <location>
        <begin position="94"/>
        <end position="237"/>
    </location>
</feature>
<dbReference type="AlphaFoldDB" id="A0A8H7SB37"/>
<dbReference type="SUPFAM" id="SSF52833">
    <property type="entry name" value="Thioredoxin-like"/>
    <property type="match status" value="1"/>
</dbReference>
<dbReference type="SUPFAM" id="SSF47616">
    <property type="entry name" value="GST C-terminal domain-like"/>
    <property type="match status" value="1"/>
</dbReference>
<dbReference type="EMBL" id="JAEPRB010000022">
    <property type="protein sequence ID" value="KAG2225926.1"/>
    <property type="molecule type" value="Genomic_DNA"/>
</dbReference>
<proteinExistence type="predicted"/>
<dbReference type="InterPro" id="IPR010987">
    <property type="entry name" value="Glutathione-S-Trfase_C-like"/>
</dbReference>
<dbReference type="SFLD" id="SFLDS00019">
    <property type="entry name" value="Glutathione_Transferase_(cytos"/>
    <property type="match status" value="1"/>
</dbReference>
<dbReference type="Gene3D" id="1.20.1050.10">
    <property type="match status" value="1"/>
</dbReference>
<dbReference type="PANTHER" id="PTHR43968:SF6">
    <property type="entry name" value="GLUTATHIONE S-TRANSFERASE OMEGA"/>
    <property type="match status" value="1"/>
</dbReference>
<dbReference type="PROSITE" id="PS50405">
    <property type="entry name" value="GST_CTER"/>
    <property type="match status" value="1"/>
</dbReference>
<evidence type="ECO:0000259" key="1">
    <source>
        <dbReference type="PROSITE" id="PS50405"/>
    </source>
</evidence>
<dbReference type="Proteomes" id="UP000646827">
    <property type="component" value="Unassembled WGS sequence"/>
</dbReference>
<dbReference type="InterPro" id="IPR050983">
    <property type="entry name" value="GST_Omega/HSP26"/>
</dbReference>
<protein>
    <recommendedName>
        <fullName evidence="1">GST C-terminal domain-containing protein</fullName>
    </recommendedName>
</protein>
<dbReference type="InterPro" id="IPR036282">
    <property type="entry name" value="Glutathione-S-Trfase_C_sf"/>
</dbReference>
<gene>
    <name evidence="2" type="ORF">INT45_006622</name>
</gene>
<dbReference type="InterPro" id="IPR036249">
    <property type="entry name" value="Thioredoxin-like_sf"/>
</dbReference>
<name>A0A8H7SB37_9FUNG</name>
<dbReference type="OrthoDB" id="422574at2759"/>
<dbReference type="PANTHER" id="PTHR43968">
    <property type="match status" value="1"/>
</dbReference>
<evidence type="ECO:0000313" key="3">
    <source>
        <dbReference type="Proteomes" id="UP000646827"/>
    </source>
</evidence>
<dbReference type="InterPro" id="IPR041695">
    <property type="entry name" value="GST_C_5"/>
</dbReference>
<reference evidence="2 3" key="1">
    <citation type="submission" date="2020-12" db="EMBL/GenBank/DDBJ databases">
        <title>Metabolic potential, ecology and presence of endohyphal bacteria is reflected in genomic diversity of Mucoromycotina.</title>
        <authorList>
            <person name="Muszewska A."/>
            <person name="Okrasinska A."/>
            <person name="Steczkiewicz K."/>
            <person name="Drgas O."/>
            <person name="Orlowska M."/>
            <person name="Perlinska-Lenart U."/>
            <person name="Aleksandrzak-Piekarczyk T."/>
            <person name="Szatraj K."/>
            <person name="Zielenkiewicz U."/>
            <person name="Pilsyk S."/>
            <person name="Malc E."/>
            <person name="Mieczkowski P."/>
            <person name="Kruszewska J.S."/>
            <person name="Biernat P."/>
            <person name="Pawlowska J."/>
        </authorList>
    </citation>
    <scope>NUCLEOTIDE SEQUENCE [LARGE SCALE GENOMIC DNA]</scope>
    <source>
        <strain evidence="2 3">CBS 142.35</strain>
    </source>
</reference>
<sequence length="252" mass="29100">MAYRGGACSKSHSISIAFEEIGYYKDKFHYEYEVVDTIDIPSWYFQINPDGIVPTYRFNGYIIPDWRIILETAHEIAIDNTGFNQKIKLMPDGTPAKRAQVRFIIKYYTSNIYPAWINYLQNFNDEYRQKYITALESGYSRLNDLLIEQASSGPYFLGSKYTLADVVIAPIHARIELTNKAFVDGGLSIHAIKKSPRLRQFLKGITSRRSFKKTYEGDTVFVEDVKSRYGLQPTKAYIEWTKNNNFPSCATQ</sequence>
<dbReference type="InterPro" id="IPR040079">
    <property type="entry name" value="Glutathione_S-Trfase"/>
</dbReference>
<dbReference type="Pfam" id="PF16865">
    <property type="entry name" value="GST_C_5"/>
    <property type="match status" value="1"/>
</dbReference>
<keyword evidence="3" id="KW-1185">Reference proteome</keyword>
<accession>A0A8H7SB37</accession>
<dbReference type="GO" id="GO:0005737">
    <property type="term" value="C:cytoplasm"/>
    <property type="evidence" value="ECO:0007669"/>
    <property type="project" value="TreeGrafter"/>
</dbReference>
<comment type="caution">
    <text evidence="2">The sequence shown here is derived from an EMBL/GenBank/DDBJ whole genome shotgun (WGS) entry which is preliminary data.</text>
</comment>
<dbReference type="Gene3D" id="3.40.30.10">
    <property type="entry name" value="Glutaredoxin"/>
    <property type="match status" value="1"/>
</dbReference>
<evidence type="ECO:0000313" key="2">
    <source>
        <dbReference type="EMBL" id="KAG2225926.1"/>
    </source>
</evidence>